<dbReference type="GO" id="GO:0009723">
    <property type="term" value="P:response to ethylene"/>
    <property type="evidence" value="ECO:0007669"/>
    <property type="project" value="TreeGrafter"/>
</dbReference>
<evidence type="ECO:0000313" key="2">
    <source>
        <dbReference type="EMBL" id="GER32109.1"/>
    </source>
</evidence>
<dbReference type="Pfam" id="PF05608">
    <property type="entry name" value="RTE1"/>
    <property type="match status" value="2"/>
</dbReference>
<dbReference type="PANTHER" id="PTHR20921">
    <property type="entry name" value="TRANSMEMBRANE PROTEIN 222"/>
    <property type="match status" value="1"/>
</dbReference>
<dbReference type="GO" id="GO:0005794">
    <property type="term" value="C:Golgi apparatus"/>
    <property type="evidence" value="ECO:0007669"/>
    <property type="project" value="TreeGrafter"/>
</dbReference>
<dbReference type="AlphaFoldDB" id="A0A5A7PH92"/>
<dbReference type="Gene3D" id="3.90.1720.30">
    <property type="entry name" value="PPPDE domains"/>
    <property type="match status" value="1"/>
</dbReference>
<comment type="caution">
    <text evidence="2">The sequence shown here is derived from an EMBL/GenBank/DDBJ whole genome shotgun (WGS) entry which is preliminary data.</text>
</comment>
<evidence type="ECO:0000256" key="1">
    <source>
        <dbReference type="SAM" id="Phobius"/>
    </source>
</evidence>
<dbReference type="PANTHER" id="PTHR20921:SF7">
    <property type="entry name" value="PROTEIN REVERSION-TO-ETHYLENE SENSITIVITY1"/>
    <property type="match status" value="1"/>
</dbReference>
<gene>
    <name evidence="2" type="ORF">STAS_08156</name>
</gene>
<protein>
    <submittedName>
        <fullName evidence="2">Green-ripe like protein 1</fullName>
    </submittedName>
</protein>
<keyword evidence="1" id="KW-0812">Transmembrane</keyword>
<reference evidence="3" key="1">
    <citation type="journal article" date="2019" name="Curr. Biol.">
        <title>Genome Sequence of Striga asiatica Provides Insight into the Evolution of Plant Parasitism.</title>
        <authorList>
            <person name="Yoshida S."/>
            <person name="Kim S."/>
            <person name="Wafula E.K."/>
            <person name="Tanskanen J."/>
            <person name="Kim Y.M."/>
            <person name="Honaas L."/>
            <person name="Yang Z."/>
            <person name="Spallek T."/>
            <person name="Conn C.E."/>
            <person name="Ichihashi Y."/>
            <person name="Cheong K."/>
            <person name="Cui S."/>
            <person name="Der J.P."/>
            <person name="Gundlach H."/>
            <person name="Jiao Y."/>
            <person name="Hori C."/>
            <person name="Ishida J.K."/>
            <person name="Kasahara H."/>
            <person name="Kiba T."/>
            <person name="Kim M.S."/>
            <person name="Koo N."/>
            <person name="Laohavisit A."/>
            <person name="Lee Y.H."/>
            <person name="Lumba S."/>
            <person name="McCourt P."/>
            <person name="Mortimer J.C."/>
            <person name="Mutuku J.M."/>
            <person name="Nomura T."/>
            <person name="Sasaki-Sekimoto Y."/>
            <person name="Seto Y."/>
            <person name="Wang Y."/>
            <person name="Wakatake T."/>
            <person name="Sakakibara H."/>
            <person name="Demura T."/>
            <person name="Yamaguchi S."/>
            <person name="Yoneyama K."/>
            <person name="Manabe R.I."/>
            <person name="Nelson D.C."/>
            <person name="Schulman A.H."/>
            <person name="Timko M.P."/>
            <person name="dePamphilis C.W."/>
            <person name="Choi D."/>
            <person name="Shirasu K."/>
        </authorList>
    </citation>
    <scope>NUCLEOTIDE SEQUENCE [LARGE SCALE GENOMIC DNA]</scope>
    <source>
        <strain evidence="3">cv. UVA1</strain>
    </source>
</reference>
<keyword evidence="1" id="KW-0472">Membrane</keyword>
<dbReference type="OrthoDB" id="267284at2759"/>
<feature type="transmembrane region" description="Helical" evidence="1">
    <location>
        <begin position="192"/>
        <end position="210"/>
    </location>
</feature>
<accession>A0A5A7PH92</accession>
<organism evidence="2 3">
    <name type="scientific">Striga asiatica</name>
    <name type="common">Asiatic witchweed</name>
    <name type="synonym">Buchnera asiatica</name>
    <dbReference type="NCBI Taxonomy" id="4170"/>
    <lineage>
        <taxon>Eukaryota</taxon>
        <taxon>Viridiplantae</taxon>
        <taxon>Streptophyta</taxon>
        <taxon>Embryophyta</taxon>
        <taxon>Tracheophyta</taxon>
        <taxon>Spermatophyta</taxon>
        <taxon>Magnoliopsida</taxon>
        <taxon>eudicotyledons</taxon>
        <taxon>Gunneridae</taxon>
        <taxon>Pentapetalae</taxon>
        <taxon>asterids</taxon>
        <taxon>lamiids</taxon>
        <taxon>Lamiales</taxon>
        <taxon>Orobanchaceae</taxon>
        <taxon>Buchnereae</taxon>
        <taxon>Striga</taxon>
    </lineage>
</organism>
<dbReference type="InterPro" id="IPR042266">
    <property type="entry name" value="PPPDE_sf"/>
</dbReference>
<keyword evidence="1" id="KW-1133">Transmembrane helix</keyword>
<evidence type="ECO:0000313" key="3">
    <source>
        <dbReference type="Proteomes" id="UP000325081"/>
    </source>
</evidence>
<sequence>MPSFFSAMEMNFGDEIENKRYAENFMHDFWPLPPVDPTKAKFPCCLVWTPLPVVSWLAPFIGHVGICMENGTVLDFSGSNFNIGAHKCKHRFAHSEYGAAITWDEALQSTGRHFEHRSYNLFTCNCHSFVATCLNRLCYGGSMSWTMVDVAAQLLFRARWVGPFSVLRSFLPFLTVVCLGVFIVGWPFLIGLFSFSFMLVGWFVLANYCCKNFLDC</sequence>
<name>A0A5A7PH92_STRAF</name>
<dbReference type="InterPro" id="IPR008496">
    <property type="entry name" value="TMEM222/RTE1"/>
</dbReference>
<dbReference type="GO" id="GO:0005783">
    <property type="term" value="C:endoplasmic reticulum"/>
    <property type="evidence" value="ECO:0007669"/>
    <property type="project" value="TreeGrafter"/>
</dbReference>
<proteinExistence type="predicted"/>
<dbReference type="Proteomes" id="UP000325081">
    <property type="component" value="Unassembled WGS sequence"/>
</dbReference>
<keyword evidence="3" id="KW-1185">Reference proteome</keyword>
<dbReference type="GO" id="GO:0010104">
    <property type="term" value="P:regulation of ethylene-activated signaling pathway"/>
    <property type="evidence" value="ECO:0007669"/>
    <property type="project" value="TreeGrafter"/>
</dbReference>
<dbReference type="EMBL" id="BKCP01004550">
    <property type="protein sequence ID" value="GER32109.1"/>
    <property type="molecule type" value="Genomic_DNA"/>
</dbReference>